<name>A0A0P7W5M5_SCLFO</name>
<comment type="subcellular location">
    <subcellularLocation>
        <location evidence="1">Nucleus</location>
    </subcellularLocation>
</comment>
<dbReference type="Pfam" id="PF02234">
    <property type="entry name" value="CDI"/>
    <property type="match status" value="1"/>
</dbReference>
<accession>A0A0P7W5M5</accession>
<protein>
    <recommendedName>
        <fullName evidence="7">Cyclin-dependent kinase inhibitor domain-containing protein</fullName>
    </recommendedName>
</protein>
<dbReference type="STRING" id="113540.ENSSFOP00015067021"/>
<dbReference type="InterPro" id="IPR003175">
    <property type="entry name" value="CDI_dom"/>
</dbReference>
<feature type="compositionally biased region" description="Basic and acidic residues" evidence="6">
    <location>
        <begin position="128"/>
        <end position="140"/>
    </location>
</feature>
<feature type="domain" description="Cyclin-dependent kinase inhibitor" evidence="7">
    <location>
        <begin position="2"/>
        <end position="34"/>
    </location>
</feature>
<dbReference type="Proteomes" id="UP000034805">
    <property type="component" value="Unassembled WGS sequence"/>
</dbReference>
<evidence type="ECO:0000259" key="7">
    <source>
        <dbReference type="Pfam" id="PF02234"/>
    </source>
</evidence>
<dbReference type="Gene3D" id="4.10.365.10">
    <property type="entry name" value="p27"/>
    <property type="match status" value="1"/>
</dbReference>
<feature type="region of interest" description="Disordered" evidence="6">
    <location>
        <begin position="61"/>
        <end position="153"/>
    </location>
</feature>
<feature type="non-terminal residue" evidence="8">
    <location>
        <position position="244"/>
    </location>
</feature>
<evidence type="ECO:0000256" key="3">
    <source>
        <dbReference type="ARBA" id="ARBA00023013"/>
    </source>
</evidence>
<proteinExistence type="inferred from homology"/>
<feature type="region of interest" description="Disordered" evidence="6">
    <location>
        <begin position="181"/>
        <end position="209"/>
    </location>
</feature>
<evidence type="ECO:0000256" key="5">
    <source>
        <dbReference type="ARBA" id="ARBA00023306"/>
    </source>
</evidence>
<evidence type="ECO:0000256" key="4">
    <source>
        <dbReference type="ARBA" id="ARBA00023242"/>
    </source>
</evidence>
<sequence>MKSKLREISERDRRRWNFDFDTDTPLRGQFEWEEASVDAVPVFYRDSVQRGKARIPVAALPRGSRDCSGREAGALSRVSSPEATGARSAELNRENRAEQLNSGKPQRRALVCIPRKRASTGDLSSSRISEEKDLGDEAGHESCPGSPRANPAQEDQIKVFARRYCEDVIFRPLDRGTRKRVHPSACVARRARPRGAPQSDSQDSQKDFITQRKCSRPVVLMEPLDSVKYIIKCAIFHNSNKCLH</sequence>
<dbReference type="PANTHER" id="PTHR10265:SF44">
    <property type="entry name" value="CYCLIN-DEPENDENT KINASE INHIBITOR 1C"/>
    <property type="match status" value="1"/>
</dbReference>
<comment type="similarity">
    <text evidence="2">Belongs to the CDI family.</text>
</comment>
<dbReference type="GO" id="GO:0045930">
    <property type="term" value="P:negative regulation of mitotic cell cycle"/>
    <property type="evidence" value="ECO:0007669"/>
    <property type="project" value="TreeGrafter"/>
</dbReference>
<evidence type="ECO:0000256" key="1">
    <source>
        <dbReference type="ARBA" id="ARBA00004123"/>
    </source>
</evidence>
<gene>
    <name evidence="8" type="ORF">Z043_124314</name>
</gene>
<dbReference type="PANTHER" id="PTHR10265">
    <property type="entry name" value="CYCLIN-DEPENDENT KINASE INHIBITOR 1"/>
    <property type="match status" value="1"/>
</dbReference>
<comment type="caution">
    <text evidence="8">The sequence shown here is derived from an EMBL/GenBank/DDBJ whole genome shotgun (WGS) entry which is preliminary data.</text>
</comment>
<dbReference type="GO" id="GO:0005634">
    <property type="term" value="C:nucleus"/>
    <property type="evidence" value="ECO:0007669"/>
    <property type="project" value="UniProtKB-SubCell"/>
</dbReference>
<keyword evidence="5" id="KW-0131">Cell cycle</keyword>
<dbReference type="InterPro" id="IPR044898">
    <property type="entry name" value="CDI_dom_sf"/>
</dbReference>
<evidence type="ECO:0000313" key="8">
    <source>
        <dbReference type="EMBL" id="KPP57909.1"/>
    </source>
</evidence>
<evidence type="ECO:0000313" key="9">
    <source>
        <dbReference type="Proteomes" id="UP000034805"/>
    </source>
</evidence>
<evidence type="ECO:0000256" key="6">
    <source>
        <dbReference type="SAM" id="MobiDB-lite"/>
    </source>
</evidence>
<reference evidence="8 9" key="1">
    <citation type="submission" date="2015-08" db="EMBL/GenBank/DDBJ databases">
        <title>The genome of the Asian arowana (Scleropages formosus).</title>
        <authorList>
            <person name="Tan M.H."/>
            <person name="Gan H.M."/>
            <person name="Croft L.J."/>
            <person name="Austin C.M."/>
        </authorList>
    </citation>
    <scope>NUCLEOTIDE SEQUENCE [LARGE SCALE GENOMIC DNA]</scope>
    <source>
        <strain evidence="8">Aro1</strain>
    </source>
</reference>
<keyword evidence="3" id="KW-0649">Protein kinase inhibitor</keyword>
<organism evidence="8 9">
    <name type="scientific">Scleropages formosus</name>
    <name type="common">Asian bonytongue</name>
    <name type="synonym">Osteoglossum formosum</name>
    <dbReference type="NCBI Taxonomy" id="113540"/>
    <lineage>
        <taxon>Eukaryota</taxon>
        <taxon>Metazoa</taxon>
        <taxon>Chordata</taxon>
        <taxon>Craniata</taxon>
        <taxon>Vertebrata</taxon>
        <taxon>Euteleostomi</taxon>
        <taxon>Actinopterygii</taxon>
        <taxon>Neopterygii</taxon>
        <taxon>Teleostei</taxon>
        <taxon>Osteoglossocephala</taxon>
        <taxon>Osteoglossomorpha</taxon>
        <taxon>Osteoglossiformes</taxon>
        <taxon>Osteoglossidae</taxon>
        <taxon>Scleropages</taxon>
    </lineage>
</organism>
<dbReference type="GO" id="GO:0004861">
    <property type="term" value="F:cyclin-dependent protein serine/threonine kinase inhibitor activity"/>
    <property type="evidence" value="ECO:0007669"/>
    <property type="project" value="InterPro"/>
</dbReference>
<keyword evidence="4" id="KW-0539">Nucleus</keyword>
<dbReference type="AlphaFoldDB" id="A0A0P7W5M5"/>
<dbReference type="EMBL" id="JARO02015113">
    <property type="protein sequence ID" value="KPP57909.1"/>
    <property type="molecule type" value="Genomic_DNA"/>
</dbReference>
<evidence type="ECO:0000256" key="2">
    <source>
        <dbReference type="ARBA" id="ARBA00006726"/>
    </source>
</evidence>